<dbReference type="PROSITE" id="PS50077">
    <property type="entry name" value="HEAT_REPEAT"/>
    <property type="match status" value="1"/>
</dbReference>
<dbReference type="PROSITE" id="PS51190">
    <property type="entry name" value="FATC"/>
    <property type="match status" value="1"/>
</dbReference>
<dbReference type="KEGG" id="cre:CHLRE_13g572050v5"/>
<dbReference type="GeneID" id="5719158"/>
<dbReference type="SMART" id="SM00146">
    <property type="entry name" value="PI3Kc"/>
    <property type="match status" value="1"/>
</dbReference>
<dbReference type="STRING" id="3055.A0A2K3CZR0"/>
<feature type="compositionally biased region" description="Low complexity" evidence="4">
    <location>
        <begin position="4781"/>
        <end position="4792"/>
    </location>
</feature>
<feature type="compositionally biased region" description="Low complexity" evidence="4">
    <location>
        <begin position="2578"/>
        <end position="2588"/>
    </location>
</feature>
<evidence type="ECO:0000259" key="5">
    <source>
        <dbReference type="PROSITE" id="PS50290"/>
    </source>
</evidence>
<dbReference type="PaxDb" id="3055-EDP08739"/>
<dbReference type="Pfam" id="PF00454">
    <property type="entry name" value="PI3_PI4_kinase"/>
    <property type="match status" value="1"/>
</dbReference>
<dbReference type="InterPro" id="IPR011009">
    <property type="entry name" value="Kinase-like_dom_sf"/>
</dbReference>
<feature type="repeat" description="HEAT" evidence="2">
    <location>
        <begin position="49"/>
        <end position="87"/>
    </location>
</feature>
<dbReference type="Pfam" id="PF02260">
    <property type="entry name" value="FATC"/>
    <property type="match status" value="1"/>
</dbReference>
<feature type="compositionally biased region" description="Pro residues" evidence="4">
    <location>
        <begin position="2291"/>
        <end position="2306"/>
    </location>
</feature>
<feature type="compositionally biased region" description="Gly residues" evidence="4">
    <location>
        <begin position="1237"/>
        <end position="1250"/>
    </location>
</feature>
<feature type="coiled-coil region" evidence="3">
    <location>
        <begin position="3260"/>
        <end position="3287"/>
    </location>
</feature>
<dbReference type="InterPro" id="IPR000403">
    <property type="entry name" value="PI3/4_kinase_cat_dom"/>
</dbReference>
<feature type="compositionally biased region" description="Gly residues" evidence="4">
    <location>
        <begin position="1216"/>
        <end position="1226"/>
    </location>
</feature>
<feature type="region of interest" description="Disordered" evidence="4">
    <location>
        <begin position="604"/>
        <end position="638"/>
    </location>
</feature>
<dbReference type="Gramene" id="PNW73772">
    <property type="protein sequence ID" value="PNW73772"/>
    <property type="gene ID" value="CHLRE_13g572050v5"/>
</dbReference>
<dbReference type="GO" id="GO:0005634">
    <property type="term" value="C:nucleus"/>
    <property type="evidence" value="ECO:0000318"/>
    <property type="project" value="GO_Central"/>
</dbReference>
<feature type="domain" description="PI3K/PI4K catalytic" evidence="5">
    <location>
        <begin position="2856"/>
        <end position="3219"/>
    </location>
</feature>
<dbReference type="InterPro" id="IPR003152">
    <property type="entry name" value="FATC_dom"/>
</dbReference>
<dbReference type="PANTHER" id="PTHR11139:SF124">
    <property type="entry name" value="NON-SPECIFIC SERINE_THREONINE PROTEIN KINASE"/>
    <property type="match status" value="1"/>
</dbReference>
<evidence type="ECO:0000313" key="7">
    <source>
        <dbReference type="EMBL" id="PNW73772.1"/>
    </source>
</evidence>
<dbReference type="SMART" id="SM01343">
    <property type="entry name" value="FATC"/>
    <property type="match status" value="1"/>
</dbReference>
<accession>A0A2K3CZR0</accession>
<feature type="region of interest" description="Disordered" evidence="4">
    <location>
        <begin position="1823"/>
        <end position="1847"/>
    </location>
</feature>
<dbReference type="PANTHER" id="PTHR11139">
    <property type="entry name" value="ATAXIA TELANGIECTASIA MUTATED ATM -RELATED"/>
    <property type="match status" value="1"/>
</dbReference>
<feature type="region of interest" description="Disordered" evidence="4">
    <location>
        <begin position="1214"/>
        <end position="1266"/>
    </location>
</feature>
<keyword evidence="8" id="KW-1185">Reference proteome</keyword>
<keyword evidence="1" id="KW-0866">Nonsense-mediated mRNA decay</keyword>
<feature type="compositionally biased region" description="Low complexity" evidence="4">
    <location>
        <begin position="1308"/>
        <end position="1318"/>
    </location>
</feature>
<feature type="compositionally biased region" description="Low complexity" evidence="4">
    <location>
        <begin position="4759"/>
        <end position="4770"/>
    </location>
</feature>
<feature type="domain" description="FATC" evidence="6">
    <location>
        <begin position="4882"/>
        <end position="4914"/>
    </location>
</feature>
<feature type="region of interest" description="Disordered" evidence="4">
    <location>
        <begin position="1308"/>
        <end position="1339"/>
    </location>
</feature>
<dbReference type="InterPro" id="IPR050517">
    <property type="entry name" value="DDR_Repair_Kinase"/>
</dbReference>
<dbReference type="FunFam" id="1.10.1070.11:FF:000096">
    <property type="entry name" value="Phosphatidylinositol 3-kinase-related protein kinase"/>
    <property type="match status" value="1"/>
</dbReference>
<dbReference type="ExpressionAtlas" id="A0A2K3CZR0">
    <property type="expression patterns" value="baseline and differential"/>
</dbReference>
<feature type="compositionally biased region" description="Low complexity" evidence="4">
    <location>
        <begin position="4799"/>
        <end position="4815"/>
    </location>
</feature>
<feature type="compositionally biased region" description="Basic residues" evidence="4">
    <location>
        <begin position="168"/>
        <end position="181"/>
    </location>
</feature>
<dbReference type="Gene3D" id="1.10.1070.11">
    <property type="entry name" value="Phosphatidylinositol 3-/4-kinase, catalytic domain"/>
    <property type="match status" value="1"/>
</dbReference>
<feature type="compositionally biased region" description="Low complexity" evidence="4">
    <location>
        <begin position="1329"/>
        <end position="1339"/>
    </location>
</feature>
<dbReference type="RefSeq" id="XP_042917363.1">
    <property type="nucleotide sequence ID" value="XM_043069388.1"/>
</dbReference>
<evidence type="ECO:0000313" key="8">
    <source>
        <dbReference type="Proteomes" id="UP000006906"/>
    </source>
</evidence>
<dbReference type="InterPro" id="IPR016024">
    <property type="entry name" value="ARM-type_fold"/>
</dbReference>
<gene>
    <name evidence="7" type="ORF">CHLRE_13g572050v5</name>
</gene>
<feature type="region of interest" description="Disordered" evidence="4">
    <location>
        <begin position="2282"/>
        <end position="2311"/>
    </location>
</feature>
<feature type="compositionally biased region" description="Low complexity" evidence="4">
    <location>
        <begin position="1723"/>
        <end position="1760"/>
    </location>
</feature>
<evidence type="ECO:0000256" key="2">
    <source>
        <dbReference type="PROSITE-ProRule" id="PRU00103"/>
    </source>
</evidence>
<feature type="region of interest" description="Disordered" evidence="4">
    <location>
        <begin position="155"/>
        <end position="181"/>
    </location>
</feature>
<feature type="region of interest" description="Disordered" evidence="4">
    <location>
        <begin position="1459"/>
        <end position="1479"/>
    </location>
</feature>
<feature type="region of interest" description="Disordered" evidence="4">
    <location>
        <begin position="4759"/>
        <end position="4833"/>
    </location>
</feature>
<evidence type="ECO:0000259" key="6">
    <source>
        <dbReference type="PROSITE" id="PS51190"/>
    </source>
</evidence>
<dbReference type="SUPFAM" id="SSF56112">
    <property type="entry name" value="Protein kinase-like (PK-like)"/>
    <property type="match status" value="1"/>
</dbReference>
<proteinExistence type="predicted"/>
<dbReference type="PROSITE" id="PS50290">
    <property type="entry name" value="PI3_4_KINASE_3"/>
    <property type="match status" value="1"/>
</dbReference>
<dbReference type="Gene3D" id="1.25.10.10">
    <property type="entry name" value="Leucine-rich Repeat Variant"/>
    <property type="match status" value="1"/>
</dbReference>
<dbReference type="InterPro" id="IPR021133">
    <property type="entry name" value="HEAT_type_2"/>
</dbReference>
<dbReference type="InParanoid" id="A0A2K3CZR0"/>
<feature type="compositionally biased region" description="Pro residues" evidence="4">
    <location>
        <begin position="2982"/>
        <end position="2993"/>
    </location>
</feature>
<feature type="region of interest" description="Disordered" evidence="4">
    <location>
        <begin position="4155"/>
        <end position="4253"/>
    </location>
</feature>
<reference evidence="7 8" key="1">
    <citation type="journal article" date="2007" name="Science">
        <title>The Chlamydomonas genome reveals the evolution of key animal and plant functions.</title>
        <authorList>
            <person name="Merchant S.S."/>
            <person name="Prochnik S.E."/>
            <person name="Vallon O."/>
            <person name="Harris E.H."/>
            <person name="Karpowicz S.J."/>
            <person name="Witman G.B."/>
            <person name="Terry A."/>
            <person name="Salamov A."/>
            <person name="Fritz-Laylin L.K."/>
            <person name="Marechal-Drouard L."/>
            <person name="Marshall W.F."/>
            <person name="Qu L.H."/>
            <person name="Nelson D.R."/>
            <person name="Sanderfoot A.A."/>
            <person name="Spalding M.H."/>
            <person name="Kapitonov V.V."/>
            <person name="Ren Q."/>
            <person name="Ferris P."/>
            <person name="Lindquist E."/>
            <person name="Shapiro H."/>
            <person name="Lucas S.M."/>
            <person name="Grimwood J."/>
            <person name="Schmutz J."/>
            <person name="Cardol P."/>
            <person name="Cerutti H."/>
            <person name="Chanfreau G."/>
            <person name="Chen C.L."/>
            <person name="Cognat V."/>
            <person name="Croft M.T."/>
            <person name="Dent R."/>
            <person name="Dutcher S."/>
            <person name="Fernandez E."/>
            <person name="Fukuzawa H."/>
            <person name="Gonzalez-Ballester D."/>
            <person name="Gonzalez-Halphen D."/>
            <person name="Hallmann A."/>
            <person name="Hanikenne M."/>
            <person name="Hippler M."/>
            <person name="Inwood W."/>
            <person name="Jabbari K."/>
            <person name="Kalanon M."/>
            <person name="Kuras R."/>
            <person name="Lefebvre P.A."/>
            <person name="Lemaire S.D."/>
            <person name="Lobanov A.V."/>
            <person name="Lohr M."/>
            <person name="Manuell A."/>
            <person name="Meier I."/>
            <person name="Mets L."/>
            <person name="Mittag M."/>
            <person name="Mittelmeier T."/>
            <person name="Moroney J.V."/>
            <person name="Moseley J."/>
            <person name="Napoli C."/>
            <person name="Nedelcu A.M."/>
            <person name="Niyogi K."/>
            <person name="Novoselov S.V."/>
            <person name="Paulsen I.T."/>
            <person name="Pazour G."/>
            <person name="Purton S."/>
            <person name="Ral J.P."/>
            <person name="Riano-Pachon D.M."/>
            <person name="Riekhof W."/>
            <person name="Rymarquis L."/>
            <person name="Schroda M."/>
            <person name="Stern D."/>
            <person name="Umen J."/>
            <person name="Willows R."/>
            <person name="Wilson N."/>
            <person name="Zimmer S.L."/>
            <person name="Allmer J."/>
            <person name="Balk J."/>
            <person name="Bisova K."/>
            <person name="Chen C.J."/>
            <person name="Elias M."/>
            <person name="Gendler K."/>
            <person name="Hauser C."/>
            <person name="Lamb M.R."/>
            <person name="Ledford H."/>
            <person name="Long J.C."/>
            <person name="Minagawa J."/>
            <person name="Page M.D."/>
            <person name="Pan J."/>
            <person name="Pootakham W."/>
            <person name="Roje S."/>
            <person name="Rose A."/>
            <person name="Stahlberg E."/>
            <person name="Terauchi A.M."/>
            <person name="Yang P."/>
            <person name="Ball S."/>
            <person name="Bowler C."/>
            <person name="Dieckmann C.L."/>
            <person name="Gladyshev V.N."/>
            <person name="Green P."/>
            <person name="Jorgensen R."/>
            <person name="Mayfield S."/>
            <person name="Mueller-Roeber B."/>
            <person name="Rajamani S."/>
            <person name="Sayre R.T."/>
            <person name="Brokstein P."/>
            <person name="Dubchak I."/>
            <person name="Goodstein D."/>
            <person name="Hornick L."/>
            <person name="Huang Y.W."/>
            <person name="Jhaveri J."/>
            <person name="Luo Y."/>
            <person name="Martinez D."/>
            <person name="Ngau W.C."/>
            <person name="Otillar B."/>
            <person name="Poliakov A."/>
            <person name="Porter A."/>
            <person name="Szajkowski L."/>
            <person name="Werner G."/>
            <person name="Zhou K."/>
            <person name="Grigoriev I.V."/>
            <person name="Rokhsar D.S."/>
            <person name="Grossman A.R."/>
        </authorList>
    </citation>
    <scope>NUCLEOTIDE SEQUENCE [LARGE SCALE GENOMIC DNA]</scope>
    <source>
        <strain evidence="8">CC-503</strain>
    </source>
</reference>
<dbReference type="Gene3D" id="3.30.1010.10">
    <property type="entry name" value="Phosphatidylinositol 3-kinase Catalytic Subunit, Chain A, domain 4"/>
    <property type="match status" value="1"/>
</dbReference>
<dbReference type="Pfam" id="PF15785">
    <property type="entry name" value="SMG1"/>
    <property type="match status" value="1"/>
</dbReference>
<feature type="compositionally biased region" description="Low complexity" evidence="4">
    <location>
        <begin position="1604"/>
        <end position="1635"/>
    </location>
</feature>
<feature type="region of interest" description="Disordered" evidence="4">
    <location>
        <begin position="1594"/>
        <end position="1635"/>
    </location>
</feature>
<evidence type="ECO:0000256" key="4">
    <source>
        <dbReference type="SAM" id="MobiDB-lite"/>
    </source>
</evidence>
<feature type="region of interest" description="Disordered" evidence="4">
    <location>
        <begin position="761"/>
        <end position="783"/>
    </location>
</feature>
<feature type="compositionally biased region" description="Low complexity" evidence="4">
    <location>
        <begin position="604"/>
        <end position="626"/>
    </location>
</feature>
<sequence>MASEIPPHFRAALNPRELPAHRVERLWALHAELTTGPGLAHAAPWLPAAWPHLLQLLNDAHPDVRAAAAPLVGHLGAVLAGGSSNHSAPAAAAPHHAAPATVLVPVVQVLTPVLGPANPRLVYAGVHPAMPLPHLQPGAHVTHMPHLLTHMAAAPMQRASAPPPPPPHHPRQAHAHAHAYHHAAGSAGASFPAPAASAAAFAASSPASGTFNPLSGRLPPTALLDWALAVLPPDSKVAAAQHMRPEAKASALGALGACVAAMPPPALAPYGGQLLRLCCGLLEAASTPPALLGPLLRLLLAALPGVPLSALGHALSDLADLLCGWALEPAMAAADRHLVTLVLHALRPQWHSHPAFAAELTCSMANDLTAAAATLAEAVGSAAAAAAATGADPDPAVDVLTAVAAAQQQAASCVLLLQLLVDIISAISLRPPPAPDAADAAAGGAASALLLTRPSAATAQNLLELYPQLLATMKDVTVSLSQLGQLAEATAGAADAGGGGASEGAVAAVCRCVSVLAAAAASCTPDGMDARDVAEVWEALKRDGGSGASGASDLAAHLEALVLDEPGAGAAGAAAKQPAAAATAAVGAEGPVSAALRAAAAATGGEANGNSSSAGKASDGAGESAARSPEQGTDESRRRCAALRAWVLRLGLEWSMSALAACASGAASGAMAAGGAAGGAELAAATELTVQLLRLAAAELAGWPQRASGLILETILDGPRGGLDGRGGEAQPGGLRKLRASARVEQVTAAAKVLQGALTARADDSNSGSGVNTGGDEGAPVNTGAAAGPVAAAALDWLLEDLASQMAWPSVPPALPAKSLSRPASHQHLMQRVASSGAVATSGAPAVGAGAGGNADNRKCAGDMAAAAFDCAVLQAACQRGMLPVAEAARAEAATWGLVTSCAAAMASAVAAPLASVLCALFDAWASAGLCVLVGLASQQHQRGGGVLASDANAATRALRACCSAYLGTLHSLLLLLPRTVASVAATGAAGTGASASTNLGALLVAAGAGGGGGAVLAALQLRAVAALRRLLAHPAMASASASAASAFAPLRLRRLFAQAAETVVAGMASADASVRAAAADCGVALAALTSGAAAPTATPHLSGPASSSTATLPTLALPAEAYAPLLAAALDGLADTSAPASEAAARLAAELAEAALVAAAAARVPASIGAWLPDWQDELALAPQQWGLRPPQLVRLMELLFGQAPVAVAVPTGAAGPGGTGGGGSALLLRKRTPGAPGGGGDGGGGGGGGEEDDEGAGRGGGGGGGAGAGAGVGGGGAGAYGAGSGGGRLEALQRLALALQPLAGAPSASSSISAGTGAAGGGDADPKPAGDATDGQEAAGAALRLGGGGAGTGAGAGALLAGGRSGAALAWLAVQEGGKQLVAGRLRTHLGGPTQTLGALERMLQATYSRLTQERREARGVAPSLPLRSSTSRDGAWLLLELVGGLERAVAAAAEGLDGGRRGGGGSGEASESKAQVQVQQALPQHVLAFFAANRKVCEEWFGRCRELLTRIAAASGAHHAAMQHGLARLRDLRSTQRSLLASLAQERRAAVAGAAGAADTAAAAAAAAAAATAAVAAAAAVAASGRQAGGRQLQRRGGGAAAAAAGTGPDTDTAATQAAASSSTAASPGPGAAAASAAASPAVAALESSLHRLGLAVTELLKLVGAAMLAAGEADSIAGLHAWAAREFEPLLRGAHLPGGSAIAAAAAASAAAADTVATSTSRNARSRSGTASSTAGAAAAAAGGKDGAPSPSGSSVPRRRGEAAATRSGRSGSAGSAGNAKPPHKDPFAWLQGLRLQASGSYEPALLAYNAFLAAPQAGSSSSGSSGSSGTGSSTGQPQPQQQAAALELAAAAQGFVVERVAECYAALADWSGLQGLVSAYSRSASAASTASANEAGGETGISTAPAGSATAWWPPTAAAIQQRFSGLAAYDSGGGVIPYEAAQGALSPADPNTPLLAALHAMTAAAAATGAASSAVAAATAAQQQQEQLAAARGGVAAALGRCAAQLRSAALSEPGSQKELLLRLSCLRTAARGLDHALSIRNQRHTHNQQHQSQQAFATWAGLLALPIASHSTGPLTASPAATAASGAAAAPQLLLGRTLLGPDGLSLQPGVLRDAGLTAALLRPLRATEHAAGMGGGASASGTGSGVVWALSIEALRAAATSNNLGLAAKTAAALAAGGEAGPGGRAVLSVVHSLLSAYGAPGRLQPSQLVDLQLRALLPHLQPAAIGAVTTPATSAADADDLACALVTLGRWMSKSGAVYSHALLVHRQQQQALAAAATSPGRPAPPPGFGAPPPAPPQWQGATDWAGLSRALLEQLGRPQAAHVVVGGSSGGGVGTAAFAVPEALLVGAPPHPGSATGAPTATAAAAAAASVTLRALQLSPGCSRAWRAWGDLLLRATKEQRARVAAATAAAAATAGRESSGGGAAAADAAGEMAAAGYGAAAAAYCRYLALSYSGTEPGGGGARADETLPVLLQLLHIVLRHGAALESLLAAQLAAVPPAAWAAVSAQLLAQLPGARGAARRLLAALLRAVAAAAPSLVLYPAVVEVRAADAAAAAAAGTDDGDVGEEGTSASPSPAASMVPELRALLADLGRSRPGLLAGVQTLVGEMVRLTVLWDERWAALLAEVEVEISRRAVSLQAEAARVAEDSSLSPAQRQALLASRYQTLMAPAVVLLERQLRATAAAAAETPHERRFAATVLPRLRAAAAALRDPEGAAAAAAVVGGAGTAAPSAPVVRDWARPVAAWAPLRAAAAALSRSQRDPLPPLAELSPALAALNDTEVPMPGLADGDGADGGSGYGVPATWALSAASGDALPHPGAAFSAAAAAAAAGAGGPGAGGVSVAGVSSEVTALATKTRPKRVALLGSDGGSYGFLLKGREDLRMDERLMQVLRAARSLLSTDADCAARGLAGCVRAYSVTPLGPRAGLLRWVPDTTSLFAVFRSWQAATLERHAAMAAARQEGAAKAAAEGAPPPPELEPPPAAATSRPMDLFYSMLVPALTERGLSSATPRRDWPPELLRALFSRLAAASPRQLLGRVLWAGGGSAAGAWRRQQRYARSLGATSVVGHLLGLGDRHPDNVLLEGRGGGVVHIDFNVCWDKGSKLRVPEVVPFRLTGMMVAALGVGGLEGSYRAAAEAALGCLRRRRDALVGLVDAVLSDPGVDWAVEREDAAAREDMELAVALGLFVSRAEEVQRQLAAMEAALPGLVEGGGAGGGGEGGGLEGAGVDGGSGTGALASLLGYVEAHGFAEALRAAAAEAEQRVAQAKAALEAAARSEAEARAIIAAAAQEAASLSADAAAVRAALPAALAQCGGWAQQHSTALGAVRDGAYLEGTIAAGGGTRGDGGATGASGGGDHAGSWRAAESGAALGLLSPLAVAPLPQVTTSNAATQPGLLLAVVGGDGSALNQMPEELLCSCSELDAQGAELLRRREALLGGALAALDQYGVVVRKLMPYSYPASSYHHRWAAALSALAAGGLTLPAVAAAQALAPREPRPAEVLAAWQALRGAQRLATAAVLVLAPASPDAETARAGVVGGARVAGREMAEAVAAAARALAEAQAPPAAEARALAASMGVVSGSIGGGTAAAAAASDLSAQLARLLDRRPVHLQQQQQQQQAQTQLQADPAAAAAAAAALCSLLRSSQSRLRPVLLRANPATAATAAGGPSSAGAATAVVLTDLVRLSGEAVALASVFSAVVAAGLGPSLQLLPVSGHQHPHAPHAQQPRRPVSLPGLGATGAAGVCPVPWLAAAADAVGRWVELQQRLAADVAPELAGQLHVGGGGGSGGAADASAAAAPPAALAAAVADLGRLVAPVEEALAAGRECHTRLSALAELTATYPHRVAELAARLAAARMPADRAAVEAEAEALEAAWASREATVAGLYAAAAGADEALVDALRRLYGAVLGPSHVPKELLTWRVSDGAAAAPPFEGYAERGWGDGEAAAGTNGGGGTEAHAALSSLTAWWDAAVAATEAVDVAAGTADPIDAADAHTVSSRKQLPPPMRPLWRFAAVARRTLAAAQALLRVRLAAQPGSDNALAEAYAAVLPAMARGAAEVLGGVLGRAMAAAGPVLLVQLAEAEAALRQQAASAAAAAAALPPPTSAATAAAAAAAAAGDLVPFTGFDPDVPGAGELLGALEDDADADEMGMGGGDGDGYDAAMGVGGESGEADVLGDGNEGEDEGGLDLGLDLDLDDGFGMDDDDQDDLYGATADLEETASVATAQSGQRPGGTGTGAVAAQPPPSVEMVVRLMERLTAAAAAAASAACAGAVDPAVAASPAAVGASAASVAPGGSGWVAGSAATSCRAARLHRLAALEWCREHILASVLQGDPRLGAALAQFFAAGGAARDPLQPSARSTLPAAGFSRSAVLGALAAALRGLPELERQLAVWEAGGGSAATQVVALLRGTPAAFAVDTAVAAQRAGQLAARRAAWAADSRALALRVCQVSEALVQFEYSRQGLLWSAAGSGTGAATAAAATSATVQGGAALAVDGFAPHAQLLARAEVLATLGGGGGEAGRAAAVAEASARAEEAARQAADARFAAEVAQYEAVSARSQLEAHLPALVSRSLDLGVAATEAEPLVRALGQLLSAKLGPALQEVVAVAAQHNAATDVASVAAAVSARFERCRAAVSVLAAALPSVAAALAAADATAPLPADMTTEVGFLSAQLLGGEAAAAATSRRALVLLQHMAATAAELQPNAHVILELPRATAHLSSELSALAAAAASIAAAVQSKHLLPAALQEEAPTATTTTPAPSADHQQEHEQAQQAQQPEQEAATAGGAIPSTASPAMPPAAAVAPVPDEHVQHHRSRRSAADEARRRAFAAAALRRFASKLEGREGAAALAGAGGGQAGVAAGEGAAAAGGNALLSAAEQVELLVRQATDPDRLSRMYEGWAAWL</sequence>
<keyword evidence="3" id="KW-0175">Coiled coil</keyword>
<dbReference type="Proteomes" id="UP000006906">
    <property type="component" value="Chromosome 13"/>
</dbReference>
<feature type="compositionally biased region" description="Low complexity" evidence="4">
    <location>
        <begin position="1767"/>
        <end position="1782"/>
    </location>
</feature>
<dbReference type="GO" id="GO:0004674">
    <property type="term" value="F:protein serine/threonine kinase activity"/>
    <property type="evidence" value="ECO:0000318"/>
    <property type="project" value="GO_Central"/>
</dbReference>
<feature type="region of interest" description="Disordered" evidence="4">
    <location>
        <begin position="2568"/>
        <end position="2588"/>
    </location>
</feature>
<dbReference type="GO" id="GO:0000184">
    <property type="term" value="P:nuclear-transcribed mRNA catabolic process, nonsense-mediated decay"/>
    <property type="evidence" value="ECO:0007669"/>
    <property type="project" value="UniProtKB-KW"/>
</dbReference>
<feature type="region of interest" description="Disordered" evidence="4">
    <location>
        <begin position="1723"/>
        <end position="1790"/>
    </location>
</feature>
<protein>
    <submittedName>
        <fullName evidence="7">Uncharacterized protein</fullName>
    </submittedName>
</protein>
<organism evidence="7 8">
    <name type="scientific">Chlamydomonas reinhardtii</name>
    <name type="common">Chlamydomonas smithii</name>
    <dbReference type="NCBI Taxonomy" id="3055"/>
    <lineage>
        <taxon>Eukaryota</taxon>
        <taxon>Viridiplantae</taxon>
        <taxon>Chlorophyta</taxon>
        <taxon>core chlorophytes</taxon>
        <taxon>Chlorophyceae</taxon>
        <taxon>CS clade</taxon>
        <taxon>Chlamydomonadales</taxon>
        <taxon>Chlamydomonadaceae</taxon>
        <taxon>Chlamydomonas</taxon>
    </lineage>
</organism>
<evidence type="ECO:0000256" key="1">
    <source>
        <dbReference type="ARBA" id="ARBA00023161"/>
    </source>
</evidence>
<dbReference type="InterPro" id="IPR031559">
    <property type="entry name" value="SMG1"/>
</dbReference>
<dbReference type="OrthoDB" id="515939at2759"/>
<dbReference type="InterPro" id="IPR036940">
    <property type="entry name" value="PI3/4_kinase_cat_sf"/>
</dbReference>
<dbReference type="InterPro" id="IPR011989">
    <property type="entry name" value="ARM-like"/>
</dbReference>
<evidence type="ECO:0000256" key="3">
    <source>
        <dbReference type="SAM" id="Coils"/>
    </source>
</evidence>
<feature type="region of interest" description="Disordered" evidence="4">
    <location>
        <begin position="2971"/>
        <end position="2995"/>
    </location>
</feature>
<name>A0A2K3CZR0_CHLRE</name>
<feature type="compositionally biased region" description="Acidic residues" evidence="4">
    <location>
        <begin position="4189"/>
        <end position="4218"/>
    </location>
</feature>
<dbReference type="SUPFAM" id="SSF48371">
    <property type="entry name" value="ARM repeat"/>
    <property type="match status" value="1"/>
</dbReference>
<dbReference type="EMBL" id="CM008974">
    <property type="protein sequence ID" value="PNW73772.1"/>
    <property type="molecule type" value="Genomic_DNA"/>
</dbReference>
<feature type="compositionally biased region" description="Low complexity" evidence="4">
    <location>
        <begin position="2971"/>
        <end position="2981"/>
    </location>
</feature>